<evidence type="ECO:0000256" key="7">
    <source>
        <dbReference type="SAM" id="Phobius"/>
    </source>
</evidence>
<feature type="transmembrane region" description="Helical" evidence="7">
    <location>
        <begin position="12"/>
        <end position="32"/>
    </location>
</feature>
<dbReference type="Proteomes" id="UP001299608">
    <property type="component" value="Unassembled WGS sequence"/>
</dbReference>
<name>A0AAW5BZL6_9FIRM</name>
<feature type="transmembrane region" description="Helical" evidence="7">
    <location>
        <begin position="70"/>
        <end position="95"/>
    </location>
</feature>
<evidence type="ECO:0000313" key="9">
    <source>
        <dbReference type="EMBL" id="MCG4746274.1"/>
    </source>
</evidence>
<dbReference type="InterPro" id="IPR000515">
    <property type="entry name" value="MetI-like"/>
</dbReference>
<reference evidence="9" key="3">
    <citation type="submission" date="2022-01" db="EMBL/GenBank/DDBJ databases">
        <title>Collection of gut derived symbiotic bacterial strains cultured from healthy donors.</title>
        <authorList>
            <person name="Lin H."/>
            <person name="Kohout C."/>
            <person name="Waligurski E."/>
            <person name="Pamer E.G."/>
        </authorList>
    </citation>
    <scope>NUCLEOTIDE SEQUENCE</scope>
    <source>
        <strain evidence="9">DFI.6.55</strain>
    </source>
</reference>
<protein>
    <submittedName>
        <fullName evidence="9">Sugar ABC transporter permease</fullName>
    </submittedName>
</protein>
<keyword evidence="11" id="KW-1185">Reference proteome</keyword>
<dbReference type="Gene3D" id="1.10.3720.10">
    <property type="entry name" value="MetI-like"/>
    <property type="match status" value="1"/>
</dbReference>
<evidence type="ECO:0000256" key="1">
    <source>
        <dbReference type="ARBA" id="ARBA00004651"/>
    </source>
</evidence>
<dbReference type="PANTHER" id="PTHR30193:SF37">
    <property type="entry name" value="INNER MEMBRANE ABC TRANSPORTER PERMEASE PROTEIN YCJO"/>
    <property type="match status" value="1"/>
</dbReference>
<keyword evidence="4 7" id="KW-0812">Transmembrane</keyword>
<keyword evidence="5 7" id="KW-1133">Transmembrane helix</keyword>
<dbReference type="AlphaFoldDB" id="A0AAW5BZL6"/>
<evidence type="ECO:0000256" key="5">
    <source>
        <dbReference type="ARBA" id="ARBA00022989"/>
    </source>
</evidence>
<feature type="transmembrane region" description="Helical" evidence="7">
    <location>
        <begin position="107"/>
        <end position="128"/>
    </location>
</feature>
<keyword evidence="3" id="KW-1003">Cell membrane</keyword>
<keyword evidence="6 7" id="KW-0472">Membrane</keyword>
<dbReference type="GeneID" id="97203926"/>
<dbReference type="PANTHER" id="PTHR30193">
    <property type="entry name" value="ABC TRANSPORTER PERMEASE PROTEIN"/>
    <property type="match status" value="1"/>
</dbReference>
<feature type="transmembrane region" description="Helical" evidence="7">
    <location>
        <begin position="260"/>
        <end position="279"/>
    </location>
</feature>
<dbReference type="GO" id="GO:0055085">
    <property type="term" value="P:transmembrane transport"/>
    <property type="evidence" value="ECO:0007669"/>
    <property type="project" value="InterPro"/>
</dbReference>
<feature type="transmembrane region" description="Helical" evidence="7">
    <location>
        <begin position="151"/>
        <end position="177"/>
    </location>
</feature>
<dbReference type="EMBL" id="JAAITT010000072">
    <property type="protein sequence ID" value="NSJ52425.1"/>
    <property type="molecule type" value="Genomic_DNA"/>
</dbReference>
<evidence type="ECO:0000256" key="4">
    <source>
        <dbReference type="ARBA" id="ARBA00022692"/>
    </source>
</evidence>
<evidence type="ECO:0000259" key="8">
    <source>
        <dbReference type="PROSITE" id="PS50928"/>
    </source>
</evidence>
<comment type="subcellular location">
    <subcellularLocation>
        <location evidence="1">Cell membrane</location>
        <topology evidence="1">Multi-pass membrane protein</topology>
    </subcellularLocation>
</comment>
<evidence type="ECO:0000313" key="12">
    <source>
        <dbReference type="Proteomes" id="UP001299608"/>
    </source>
</evidence>
<reference evidence="10 11" key="1">
    <citation type="journal article" date="2020" name="Cell Host Microbe">
        <title>Functional and Genomic Variation between Human-Derived Isolates of Lachnospiraceae Reveals Inter- and Intra-Species Diversity.</title>
        <authorList>
            <person name="Sorbara M.T."/>
            <person name="Littmann E.R."/>
            <person name="Fontana E."/>
            <person name="Moody T.U."/>
            <person name="Kohout C.E."/>
            <person name="Gjonbalaj M."/>
            <person name="Eaton V."/>
            <person name="Seok R."/>
            <person name="Leiner I.M."/>
            <person name="Pamer E.G."/>
        </authorList>
    </citation>
    <scope>NUCLEOTIDE SEQUENCE [LARGE SCALE GENOMIC DNA]</scope>
    <source>
        <strain evidence="10 11">MSK.1.17</strain>
    </source>
</reference>
<dbReference type="Proteomes" id="UP000669239">
    <property type="component" value="Unassembled WGS sequence"/>
</dbReference>
<gene>
    <name evidence="10" type="ORF">G5B36_27630</name>
    <name evidence="9" type="ORF">L0N08_12680</name>
</gene>
<evidence type="ECO:0000313" key="11">
    <source>
        <dbReference type="Proteomes" id="UP000669239"/>
    </source>
</evidence>
<organism evidence="9 12">
    <name type="scientific">Enterocloster aldenensis</name>
    <dbReference type="NCBI Taxonomy" id="358742"/>
    <lineage>
        <taxon>Bacteria</taxon>
        <taxon>Bacillati</taxon>
        <taxon>Bacillota</taxon>
        <taxon>Clostridia</taxon>
        <taxon>Lachnospirales</taxon>
        <taxon>Lachnospiraceae</taxon>
        <taxon>Enterocloster</taxon>
    </lineage>
</organism>
<feature type="domain" description="ABC transmembrane type-1" evidence="8">
    <location>
        <begin position="70"/>
        <end position="278"/>
    </location>
</feature>
<dbReference type="InterPro" id="IPR051393">
    <property type="entry name" value="ABC_transporter_permease"/>
</dbReference>
<dbReference type="CDD" id="cd06261">
    <property type="entry name" value="TM_PBP2"/>
    <property type="match status" value="1"/>
</dbReference>
<evidence type="ECO:0000313" key="10">
    <source>
        <dbReference type="EMBL" id="NSJ52425.1"/>
    </source>
</evidence>
<dbReference type="RefSeq" id="WP_117561492.1">
    <property type="nucleotide sequence ID" value="NZ_BAABZL010000001.1"/>
</dbReference>
<evidence type="ECO:0000256" key="3">
    <source>
        <dbReference type="ARBA" id="ARBA00022475"/>
    </source>
</evidence>
<dbReference type="GO" id="GO:0005886">
    <property type="term" value="C:plasma membrane"/>
    <property type="evidence" value="ECO:0007669"/>
    <property type="project" value="UniProtKB-SubCell"/>
</dbReference>
<evidence type="ECO:0000256" key="6">
    <source>
        <dbReference type="ARBA" id="ARBA00023136"/>
    </source>
</evidence>
<accession>A0AAW5BZL6</accession>
<dbReference type="PROSITE" id="PS50928">
    <property type="entry name" value="ABC_TM1"/>
    <property type="match status" value="1"/>
</dbReference>
<dbReference type="SUPFAM" id="SSF161098">
    <property type="entry name" value="MetI-like"/>
    <property type="match status" value="1"/>
</dbReference>
<evidence type="ECO:0000256" key="2">
    <source>
        <dbReference type="ARBA" id="ARBA00022448"/>
    </source>
</evidence>
<reference evidence="10" key="2">
    <citation type="submission" date="2020-02" db="EMBL/GenBank/DDBJ databases">
        <authorList>
            <person name="Littmann E."/>
            <person name="Sorbara M."/>
        </authorList>
    </citation>
    <scope>NUCLEOTIDE SEQUENCE</scope>
    <source>
        <strain evidence="10">MSK.1.17</strain>
    </source>
</reference>
<sequence>MKEKSFIKKTGPYAYTAPALLVFAVFLFYPFFKTIYLSLFKTNKMGQAKLFVGLGNYTDLFRSGSFFNSLTVTLIFVVIVVSASMALGLLAAMLCNRAFPGIRVFSTAYALPMAIASSSAALIFKIMLHPSIGIVNKLLGLDINWVNDPRYALVCVALLTAWLNSGINFLYFSAGLGNIDESIYERASVDGAGALQKFFRLTLPGLSPIMFYTVVVNIIQAFQAFGQVKILTKGGPGESTNLIVYSIYRDAFFNYRFGSAAAQSVILFAIIMVLTLIMFKVEKKGVSY</sequence>
<comment type="caution">
    <text evidence="9">The sequence shown here is derived from an EMBL/GenBank/DDBJ whole genome shotgun (WGS) entry which is preliminary data.</text>
</comment>
<keyword evidence="2" id="KW-0813">Transport</keyword>
<dbReference type="InterPro" id="IPR035906">
    <property type="entry name" value="MetI-like_sf"/>
</dbReference>
<proteinExistence type="predicted"/>
<dbReference type="EMBL" id="JAKNGE010000014">
    <property type="protein sequence ID" value="MCG4746274.1"/>
    <property type="molecule type" value="Genomic_DNA"/>
</dbReference>